<sequence>MTIEIDNAATAYGRHIFDVVNGVQEAKEIRENAFAEAERWARELTRLLKGGETVSKRYLALIYQAMEILENEAPNSRHERRVMEIVDAIHLTFGLILSNKSHDDWNPQPGVPQVR</sequence>
<dbReference type="Proteomes" id="UP000541185">
    <property type="component" value="Unassembled WGS sequence"/>
</dbReference>
<accession>A0A848HEV0</accession>
<protein>
    <submittedName>
        <fullName evidence="1">Uncharacterized protein</fullName>
    </submittedName>
</protein>
<dbReference type="RefSeq" id="WP_169422128.1">
    <property type="nucleotide sequence ID" value="NZ_JABBFX010000003.1"/>
</dbReference>
<comment type="caution">
    <text evidence="1">The sequence shown here is derived from an EMBL/GenBank/DDBJ whole genome shotgun (WGS) entry which is preliminary data.</text>
</comment>
<reference evidence="1 2" key="1">
    <citation type="submission" date="2020-04" db="EMBL/GenBank/DDBJ databases">
        <title>Ramlibacter sp. G-1-2-2 isolated from soil.</title>
        <authorList>
            <person name="Dahal R.H."/>
        </authorList>
    </citation>
    <scope>NUCLEOTIDE SEQUENCE [LARGE SCALE GENOMIC DNA]</scope>
    <source>
        <strain evidence="1 2">G-1-2-2</strain>
    </source>
</reference>
<dbReference type="EMBL" id="JABBFX010000003">
    <property type="protein sequence ID" value="NML47871.1"/>
    <property type="molecule type" value="Genomic_DNA"/>
</dbReference>
<name>A0A848HEV0_9BURK</name>
<keyword evidence="2" id="KW-1185">Reference proteome</keyword>
<evidence type="ECO:0000313" key="2">
    <source>
        <dbReference type="Proteomes" id="UP000541185"/>
    </source>
</evidence>
<evidence type="ECO:0000313" key="1">
    <source>
        <dbReference type="EMBL" id="NML47871.1"/>
    </source>
</evidence>
<gene>
    <name evidence="1" type="ORF">HHL11_29245</name>
</gene>
<dbReference type="AlphaFoldDB" id="A0A848HEV0"/>
<organism evidence="1 2">
    <name type="scientific">Ramlibacter agri</name>
    <dbReference type="NCBI Taxonomy" id="2728837"/>
    <lineage>
        <taxon>Bacteria</taxon>
        <taxon>Pseudomonadati</taxon>
        <taxon>Pseudomonadota</taxon>
        <taxon>Betaproteobacteria</taxon>
        <taxon>Burkholderiales</taxon>
        <taxon>Comamonadaceae</taxon>
        <taxon>Ramlibacter</taxon>
    </lineage>
</organism>
<proteinExistence type="predicted"/>